<keyword evidence="3" id="KW-0813">Transport</keyword>
<organism evidence="17 18">
    <name type="scientific">Stentor coeruleus</name>
    <dbReference type="NCBI Taxonomy" id="5963"/>
    <lineage>
        <taxon>Eukaryota</taxon>
        <taxon>Sar</taxon>
        <taxon>Alveolata</taxon>
        <taxon>Ciliophora</taxon>
        <taxon>Postciliodesmatophora</taxon>
        <taxon>Heterotrichea</taxon>
        <taxon>Heterotrichida</taxon>
        <taxon>Stentoridae</taxon>
        <taxon>Stentor</taxon>
    </lineage>
</organism>
<gene>
    <name evidence="17" type="ORF">SteCoe_19799</name>
</gene>
<dbReference type="PANTHER" id="PTHR22950">
    <property type="entry name" value="AMINO ACID TRANSPORTER"/>
    <property type="match status" value="1"/>
</dbReference>
<evidence type="ECO:0000256" key="14">
    <source>
        <dbReference type="ARBA" id="ARBA00038442"/>
    </source>
</evidence>
<keyword evidence="9" id="KW-0915">Sodium</keyword>
<dbReference type="GO" id="GO:0005765">
    <property type="term" value="C:lysosomal membrane"/>
    <property type="evidence" value="ECO:0007669"/>
    <property type="project" value="UniProtKB-SubCell"/>
</dbReference>
<keyword evidence="6" id="KW-0967">Endosome</keyword>
<feature type="transmembrane region" description="Helical" evidence="15">
    <location>
        <begin position="310"/>
        <end position="333"/>
    </location>
</feature>
<evidence type="ECO:0000256" key="11">
    <source>
        <dbReference type="ARBA" id="ARBA00023157"/>
    </source>
</evidence>
<sequence>MDSPSRAPFSPTHKDGGIYHKMKYYDKLSTVHPELSFKVPAHVFNPAMFLFSSANKQKSWMTIFSIWNTMIGSTVFTMPWGVEQSGLIMAIIQIILIGTIAWYTCYLTAKYCKQENEDDVVNLVGKMWGKRGQQLTLIMSCSVLVGATMAFNVLMNSSFFNILKGLGKWISGHEISSCDDCWGDFSGRYTPFILMGLLIVVLNFKEKSTYIRLNSGGIFFVFAILIFLLSVGFRALIINTFTTKHESINSDDKKCDDDWNCLKHNNKVQISLFENNFFMLSGILTLSFFLHNCIAIIMKNNEHQEKNNRDLILGYVAAGGSYMGIAVIGYFGFKGNGFPQKDITQNALDMFSPTNPLAFIVRIILFTQMFTVYPMVLYFVRTQFFGFFYGTDYPSKKHIFAMSILCSSLTTIVASVYPNVGLIVGFVGAFCGLYFVYVIPVCLHIHFTKPKNVNDHSPNPSVMRVANTEEEMLVSRKSQQSLAKWKIDSALHCLLIVFGLAVVLFQFLKT</sequence>
<keyword evidence="4 15" id="KW-0812">Transmembrane</keyword>
<evidence type="ECO:0000256" key="9">
    <source>
        <dbReference type="ARBA" id="ARBA00023053"/>
    </source>
</evidence>
<dbReference type="GO" id="GO:0015179">
    <property type="term" value="F:L-amino acid transmembrane transporter activity"/>
    <property type="evidence" value="ECO:0007669"/>
    <property type="project" value="TreeGrafter"/>
</dbReference>
<dbReference type="AlphaFoldDB" id="A0A1R2BT96"/>
<keyword evidence="7" id="KW-0029">Amino-acid transport</keyword>
<keyword evidence="18" id="KW-1185">Reference proteome</keyword>
<feature type="transmembrane region" description="Helical" evidence="15">
    <location>
        <begin position="135"/>
        <end position="155"/>
    </location>
</feature>
<feature type="transmembrane region" description="Helical" evidence="15">
    <location>
        <begin position="86"/>
        <end position="106"/>
    </location>
</feature>
<keyword evidence="12" id="KW-0325">Glycoprotein</keyword>
<dbReference type="OrthoDB" id="302047at2759"/>
<feature type="transmembrane region" description="Helical" evidence="15">
    <location>
        <begin position="399"/>
        <end position="417"/>
    </location>
</feature>
<evidence type="ECO:0000256" key="8">
    <source>
        <dbReference type="ARBA" id="ARBA00022989"/>
    </source>
</evidence>
<keyword evidence="11" id="KW-1015">Disulfide bond</keyword>
<accession>A0A1R2BT96</accession>
<keyword evidence="13" id="KW-0458">Lysosome</keyword>
<evidence type="ECO:0000313" key="18">
    <source>
        <dbReference type="Proteomes" id="UP000187209"/>
    </source>
</evidence>
<evidence type="ECO:0000256" key="7">
    <source>
        <dbReference type="ARBA" id="ARBA00022970"/>
    </source>
</evidence>
<dbReference type="InterPro" id="IPR013057">
    <property type="entry name" value="AA_transpt_TM"/>
</dbReference>
<feature type="domain" description="Amino acid transporter transmembrane" evidence="16">
    <location>
        <begin position="58"/>
        <end position="451"/>
    </location>
</feature>
<feature type="transmembrane region" description="Helical" evidence="15">
    <location>
        <begin position="277"/>
        <end position="298"/>
    </location>
</feature>
<dbReference type="PANTHER" id="PTHR22950:SF244">
    <property type="entry name" value="NEUTRAL AMINO ACID TRANSPORTER 9"/>
    <property type="match status" value="1"/>
</dbReference>
<feature type="transmembrane region" description="Helical" evidence="15">
    <location>
        <begin position="489"/>
        <end position="508"/>
    </location>
</feature>
<evidence type="ECO:0000256" key="13">
    <source>
        <dbReference type="ARBA" id="ARBA00023228"/>
    </source>
</evidence>
<dbReference type="Pfam" id="PF01490">
    <property type="entry name" value="Aa_trans"/>
    <property type="match status" value="1"/>
</dbReference>
<evidence type="ECO:0000256" key="10">
    <source>
        <dbReference type="ARBA" id="ARBA00023136"/>
    </source>
</evidence>
<keyword evidence="5" id="KW-0479">Metal-binding</keyword>
<protein>
    <recommendedName>
        <fullName evidence="16">Amino acid transporter transmembrane domain-containing protein</fullName>
    </recommendedName>
</protein>
<evidence type="ECO:0000256" key="2">
    <source>
        <dbReference type="ARBA" id="ARBA00004155"/>
    </source>
</evidence>
<proteinExistence type="inferred from homology"/>
<reference evidence="17 18" key="1">
    <citation type="submission" date="2016-11" db="EMBL/GenBank/DDBJ databases">
        <title>The macronuclear genome of Stentor coeruleus: a giant cell with tiny introns.</title>
        <authorList>
            <person name="Slabodnick M."/>
            <person name="Ruby J.G."/>
            <person name="Reiff S.B."/>
            <person name="Swart E.C."/>
            <person name="Gosai S."/>
            <person name="Prabakaran S."/>
            <person name="Witkowska E."/>
            <person name="Larue G.E."/>
            <person name="Fisher S."/>
            <person name="Freeman R.M."/>
            <person name="Gunawardena J."/>
            <person name="Chu W."/>
            <person name="Stover N.A."/>
            <person name="Gregory B.D."/>
            <person name="Nowacki M."/>
            <person name="Derisi J."/>
            <person name="Roy S.W."/>
            <person name="Marshall W.F."/>
            <person name="Sood P."/>
        </authorList>
    </citation>
    <scope>NUCLEOTIDE SEQUENCE [LARGE SCALE GENOMIC DNA]</scope>
    <source>
        <strain evidence="17">WM001</strain>
    </source>
</reference>
<feature type="transmembrane region" description="Helical" evidence="15">
    <location>
        <begin position="423"/>
        <end position="443"/>
    </location>
</feature>
<evidence type="ECO:0000313" key="17">
    <source>
        <dbReference type="EMBL" id="OMJ80028.1"/>
    </source>
</evidence>
<keyword evidence="10 15" id="KW-0472">Membrane</keyword>
<evidence type="ECO:0000256" key="15">
    <source>
        <dbReference type="SAM" id="Phobius"/>
    </source>
</evidence>
<comment type="subcellular location">
    <subcellularLocation>
        <location evidence="1">Late endosome membrane</location>
        <topology evidence="1">Multi-pass membrane protein</topology>
    </subcellularLocation>
    <subcellularLocation>
        <location evidence="2">Lysosome membrane</location>
        <topology evidence="2">Multi-pass membrane protein</topology>
    </subcellularLocation>
</comment>
<feature type="transmembrane region" description="Helical" evidence="15">
    <location>
        <begin position="189"/>
        <end position="205"/>
    </location>
</feature>
<evidence type="ECO:0000259" key="16">
    <source>
        <dbReference type="Pfam" id="PF01490"/>
    </source>
</evidence>
<evidence type="ECO:0000256" key="12">
    <source>
        <dbReference type="ARBA" id="ARBA00023180"/>
    </source>
</evidence>
<evidence type="ECO:0000256" key="6">
    <source>
        <dbReference type="ARBA" id="ARBA00022753"/>
    </source>
</evidence>
<comment type="caution">
    <text evidence="17">The sequence shown here is derived from an EMBL/GenBank/DDBJ whole genome shotgun (WGS) entry which is preliminary data.</text>
</comment>
<name>A0A1R2BT96_9CILI</name>
<keyword evidence="8 15" id="KW-1133">Transmembrane helix</keyword>
<evidence type="ECO:0000256" key="1">
    <source>
        <dbReference type="ARBA" id="ARBA00004107"/>
    </source>
</evidence>
<feature type="transmembrane region" description="Helical" evidence="15">
    <location>
        <begin position="217"/>
        <end position="237"/>
    </location>
</feature>
<comment type="similarity">
    <text evidence="14">Belongs to the amino acid/polyamine transporter 2 family. SLC38A9 subfamily.</text>
</comment>
<dbReference type="GO" id="GO:0046872">
    <property type="term" value="F:metal ion binding"/>
    <property type="evidence" value="ECO:0007669"/>
    <property type="project" value="UniProtKB-KW"/>
</dbReference>
<evidence type="ECO:0000256" key="3">
    <source>
        <dbReference type="ARBA" id="ARBA00022448"/>
    </source>
</evidence>
<dbReference type="GO" id="GO:0031902">
    <property type="term" value="C:late endosome membrane"/>
    <property type="evidence" value="ECO:0007669"/>
    <property type="project" value="UniProtKB-SubCell"/>
</dbReference>
<feature type="transmembrane region" description="Helical" evidence="15">
    <location>
        <begin position="359"/>
        <end position="379"/>
    </location>
</feature>
<dbReference type="Proteomes" id="UP000187209">
    <property type="component" value="Unassembled WGS sequence"/>
</dbReference>
<dbReference type="EMBL" id="MPUH01000442">
    <property type="protein sequence ID" value="OMJ80028.1"/>
    <property type="molecule type" value="Genomic_DNA"/>
</dbReference>
<evidence type="ECO:0000256" key="5">
    <source>
        <dbReference type="ARBA" id="ARBA00022723"/>
    </source>
</evidence>
<feature type="transmembrane region" description="Helical" evidence="15">
    <location>
        <begin position="60"/>
        <end position="80"/>
    </location>
</feature>
<evidence type="ECO:0000256" key="4">
    <source>
        <dbReference type="ARBA" id="ARBA00022692"/>
    </source>
</evidence>